<organism evidence="1 2">
    <name type="scientific">Orchesella cincta</name>
    <name type="common">Springtail</name>
    <name type="synonym">Podura cincta</name>
    <dbReference type="NCBI Taxonomy" id="48709"/>
    <lineage>
        <taxon>Eukaryota</taxon>
        <taxon>Metazoa</taxon>
        <taxon>Ecdysozoa</taxon>
        <taxon>Arthropoda</taxon>
        <taxon>Hexapoda</taxon>
        <taxon>Collembola</taxon>
        <taxon>Entomobryomorpha</taxon>
        <taxon>Entomobryoidea</taxon>
        <taxon>Orchesellidae</taxon>
        <taxon>Orchesellinae</taxon>
        <taxon>Orchesella</taxon>
    </lineage>
</organism>
<evidence type="ECO:0000313" key="2">
    <source>
        <dbReference type="Proteomes" id="UP000094527"/>
    </source>
</evidence>
<comment type="caution">
    <text evidence="1">The sequence shown here is derived from an EMBL/GenBank/DDBJ whole genome shotgun (WGS) entry which is preliminary data.</text>
</comment>
<dbReference type="OrthoDB" id="8251278at2759"/>
<protein>
    <submittedName>
        <fullName evidence="1">Uncharacterized protein</fullName>
    </submittedName>
</protein>
<dbReference type="AlphaFoldDB" id="A0A1D2MMK2"/>
<accession>A0A1D2MMK2</accession>
<reference evidence="1 2" key="1">
    <citation type="journal article" date="2016" name="Genome Biol. Evol.">
        <title>Gene Family Evolution Reflects Adaptation to Soil Environmental Stressors in the Genome of the Collembolan Orchesella cincta.</title>
        <authorList>
            <person name="Faddeeva-Vakhrusheva A."/>
            <person name="Derks M.F."/>
            <person name="Anvar S.Y."/>
            <person name="Agamennone V."/>
            <person name="Suring W."/>
            <person name="Smit S."/>
            <person name="van Straalen N.M."/>
            <person name="Roelofs D."/>
        </authorList>
    </citation>
    <scope>NUCLEOTIDE SEQUENCE [LARGE SCALE GENOMIC DNA]</scope>
    <source>
        <tissue evidence="1">Mixed pool</tissue>
    </source>
</reference>
<proteinExistence type="predicted"/>
<name>A0A1D2MMK2_ORCCI</name>
<keyword evidence="2" id="KW-1185">Reference proteome</keyword>
<dbReference type="OMA" id="KAWRIER"/>
<dbReference type="EMBL" id="LJIJ01000852">
    <property type="protein sequence ID" value="ODM94152.1"/>
    <property type="molecule type" value="Genomic_DNA"/>
</dbReference>
<sequence>MFGTPGSLTMYSTADRGGMLINNRDPVGPADYNVNTGSIRKRDETVAPFDTSAERNTYKFTFMPGPAAYFPDKPQRDSRGAPIMLPDHFPEAFKRGYRSAGPGPCYKLTDQFTKMTQEAKLMTTKRPRVSFEKFVSNCVPSVYHPQDIRCFVPGLDGRMYPWRIDRHNKSPGPKYNTFGIQTSKSKVNPPTDFSRCSIRPPLFKTEPGFSPADFTIPRKLDTRGGIMLGQTDDPRSSDLRYFDRMERQALKDPMPRPSEYAIPSEFDKECPKAVSAPFKSKTKLGIFKPVPGPGPAGPSIKKKPHCVDLKLIPVLNSTSPPASFNSSEPRFFTLENNEQYSRPDPCAYTVTGFAEELQNDMEKHRPAFKNPKMGFLVSSIQRPDWVFKNFFDRGQLAFSIGSPRRPWKNMRPKRGATYTYHGQPPKYPNSPGPIYDTNPGTKAIKAKKTWNDPRRWLYNTAFLVSGCTRNINLGHIDKDIPGPGKYYPQFSDTFGGKLSTGKSRFPKSESVGPGPSHKLHEKVDSSLWRASHLGTFNSKLKQIGMSYPNSGGFHAKVLDKAADKAWRIERKDDYGKILSKPLQSKCMAPILKVQPLN</sequence>
<evidence type="ECO:0000313" key="1">
    <source>
        <dbReference type="EMBL" id="ODM94152.1"/>
    </source>
</evidence>
<dbReference type="Proteomes" id="UP000094527">
    <property type="component" value="Unassembled WGS sequence"/>
</dbReference>
<gene>
    <name evidence="1" type="ORF">Ocin01_12538</name>
</gene>